<dbReference type="AlphaFoldDB" id="A0AAD8UND6"/>
<reference evidence="1" key="1">
    <citation type="submission" date="2021-12" db="EMBL/GenBank/DDBJ databases">
        <title>Comparative genomics, transcriptomics and evolutionary studies reveal genomic signatures of adaptation to plant cell wall in hemibiotrophic fungi.</title>
        <authorList>
            <consortium name="DOE Joint Genome Institute"/>
            <person name="Baroncelli R."/>
            <person name="Diaz J.F."/>
            <person name="Benocci T."/>
            <person name="Peng M."/>
            <person name="Battaglia E."/>
            <person name="Haridas S."/>
            <person name="Andreopoulos W."/>
            <person name="Labutti K."/>
            <person name="Pangilinan J."/>
            <person name="Floch G.L."/>
            <person name="Makela M.R."/>
            <person name="Henrissat B."/>
            <person name="Grigoriev I.V."/>
            <person name="Crouch J.A."/>
            <person name="De Vries R.P."/>
            <person name="Sukno S.A."/>
            <person name="Thon M.R."/>
        </authorList>
    </citation>
    <scope>NUCLEOTIDE SEQUENCE</scope>
    <source>
        <strain evidence="1">CBS 112980</strain>
    </source>
</reference>
<dbReference type="Proteomes" id="UP001244207">
    <property type="component" value="Unassembled WGS sequence"/>
</dbReference>
<dbReference type="GeneID" id="85394357"/>
<comment type="caution">
    <text evidence="1">The sequence shown here is derived from an EMBL/GenBank/DDBJ whole genome shotgun (WGS) entry which is preliminary data.</text>
</comment>
<dbReference type="RefSeq" id="XP_060365235.1">
    <property type="nucleotide sequence ID" value="XM_060510458.1"/>
</dbReference>
<protein>
    <submittedName>
        <fullName evidence="1">Uncharacterized protein</fullName>
    </submittedName>
</protein>
<evidence type="ECO:0000313" key="1">
    <source>
        <dbReference type="EMBL" id="KAK1725180.1"/>
    </source>
</evidence>
<gene>
    <name evidence="1" type="ORF">BDZ83DRAFT_651563</name>
</gene>
<sequence length="151" mass="16537">MARPWKCLDCAVVMVKTTQSDIPVKYLSSSNTANQVKPIQPHPMQGFADARLNDEWSETEPGWSSSTSYPLPQTLHTLSLGLWYGRGLLFLSTAGAFIIPNSIGLPHHASCLLVCELGYPGALLTEYPSALQYGMTMGERQRLVSTIANSH</sequence>
<name>A0AAD8UND6_GLOAC</name>
<keyword evidence="2" id="KW-1185">Reference proteome</keyword>
<organism evidence="1 2">
    <name type="scientific">Glomerella acutata</name>
    <name type="common">Colletotrichum acutatum</name>
    <dbReference type="NCBI Taxonomy" id="27357"/>
    <lineage>
        <taxon>Eukaryota</taxon>
        <taxon>Fungi</taxon>
        <taxon>Dikarya</taxon>
        <taxon>Ascomycota</taxon>
        <taxon>Pezizomycotina</taxon>
        <taxon>Sordariomycetes</taxon>
        <taxon>Hypocreomycetidae</taxon>
        <taxon>Glomerellales</taxon>
        <taxon>Glomerellaceae</taxon>
        <taxon>Colletotrichum</taxon>
        <taxon>Colletotrichum acutatum species complex</taxon>
    </lineage>
</organism>
<accession>A0AAD8UND6</accession>
<proteinExistence type="predicted"/>
<evidence type="ECO:0000313" key="2">
    <source>
        <dbReference type="Proteomes" id="UP001244207"/>
    </source>
</evidence>
<dbReference type="EMBL" id="JAHMHS010000044">
    <property type="protein sequence ID" value="KAK1725180.1"/>
    <property type="molecule type" value="Genomic_DNA"/>
</dbReference>